<evidence type="ECO:0000313" key="6">
    <source>
        <dbReference type="EMBL" id="TDN56909.1"/>
    </source>
</evidence>
<protein>
    <submittedName>
        <fullName evidence="6">Putative oxidoreductase</fullName>
    </submittedName>
</protein>
<comment type="caution">
    <text evidence="6">The sequence shown here is derived from an EMBL/GenBank/DDBJ whole genome shotgun (WGS) entry which is preliminary data.</text>
</comment>
<keyword evidence="3 5" id="KW-1133">Transmembrane helix</keyword>
<evidence type="ECO:0000313" key="7">
    <source>
        <dbReference type="Proteomes" id="UP000295129"/>
    </source>
</evidence>
<evidence type="ECO:0000256" key="4">
    <source>
        <dbReference type="ARBA" id="ARBA00023136"/>
    </source>
</evidence>
<evidence type="ECO:0000256" key="2">
    <source>
        <dbReference type="ARBA" id="ARBA00022692"/>
    </source>
</evidence>
<dbReference type="GO" id="GO:0016020">
    <property type="term" value="C:membrane"/>
    <property type="evidence" value="ECO:0007669"/>
    <property type="project" value="UniProtKB-SubCell"/>
</dbReference>
<gene>
    <name evidence="6" type="ORF">C7389_101288</name>
</gene>
<reference evidence="6 7" key="1">
    <citation type="submission" date="2019-03" db="EMBL/GenBank/DDBJ databases">
        <title>Genomic Encyclopedia of Type Strains, Phase IV (KMG-IV): sequencing the most valuable type-strain genomes for metagenomic binning, comparative biology and taxonomic classification.</title>
        <authorList>
            <person name="Goeker M."/>
        </authorList>
    </citation>
    <scope>NUCLEOTIDE SEQUENCE [LARGE SCALE GENOMIC DNA]</scope>
    <source>
        <strain evidence="6 7">DSM 12121</strain>
    </source>
</reference>
<evidence type="ECO:0000256" key="3">
    <source>
        <dbReference type="ARBA" id="ARBA00022989"/>
    </source>
</evidence>
<keyword evidence="7" id="KW-1185">Reference proteome</keyword>
<dbReference type="InterPro" id="IPR032808">
    <property type="entry name" value="DoxX"/>
</dbReference>
<dbReference type="OrthoDB" id="6717820at2"/>
<feature type="transmembrane region" description="Helical" evidence="5">
    <location>
        <begin position="12"/>
        <end position="31"/>
    </location>
</feature>
<organism evidence="6 7">
    <name type="scientific">Azoarcus indigens</name>
    <dbReference type="NCBI Taxonomy" id="29545"/>
    <lineage>
        <taxon>Bacteria</taxon>
        <taxon>Pseudomonadati</taxon>
        <taxon>Pseudomonadota</taxon>
        <taxon>Betaproteobacteria</taxon>
        <taxon>Rhodocyclales</taxon>
        <taxon>Zoogloeaceae</taxon>
        <taxon>Azoarcus</taxon>
    </lineage>
</organism>
<keyword evidence="2 5" id="KW-0812">Transmembrane</keyword>
<sequence>MSANKHRFDLADPLVVLRLALGLLYVPHVYYKLAGFEGSLGFFTRAGFHPALFFLVLSLVLETVCAVGLTFGVLVKWVGLLSGGLMAVAAYATIVVKGPGWLWNLGGVEYLVLWGLLSVTLALHAWREERREYGRYTLFFPHAA</sequence>
<keyword evidence="4 5" id="KW-0472">Membrane</keyword>
<evidence type="ECO:0000256" key="5">
    <source>
        <dbReference type="SAM" id="Phobius"/>
    </source>
</evidence>
<accession>A0A4R6EF42</accession>
<dbReference type="Proteomes" id="UP000295129">
    <property type="component" value="Unassembled WGS sequence"/>
</dbReference>
<name>A0A4R6EF42_9RHOO</name>
<feature type="transmembrane region" description="Helical" evidence="5">
    <location>
        <begin position="78"/>
        <end position="96"/>
    </location>
</feature>
<evidence type="ECO:0000256" key="1">
    <source>
        <dbReference type="ARBA" id="ARBA00004141"/>
    </source>
</evidence>
<dbReference type="AlphaFoldDB" id="A0A4R6EF42"/>
<dbReference type="EMBL" id="SNVV01000001">
    <property type="protein sequence ID" value="TDN56909.1"/>
    <property type="molecule type" value="Genomic_DNA"/>
</dbReference>
<feature type="transmembrane region" description="Helical" evidence="5">
    <location>
        <begin position="51"/>
        <end position="71"/>
    </location>
</feature>
<dbReference type="RefSeq" id="WP_133587624.1">
    <property type="nucleotide sequence ID" value="NZ_SNVV01000001.1"/>
</dbReference>
<feature type="transmembrane region" description="Helical" evidence="5">
    <location>
        <begin position="108"/>
        <end position="126"/>
    </location>
</feature>
<comment type="subcellular location">
    <subcellularLocation>
        <location evidence="1">Membrane</location>
        <topology evidence="1">Multi-pass membrane protein</topology>
    </subcellularLocation>
</comment>
<proteinExistence type="predicted"/>
<dbReference type="Pfam" id="PF07681">
    <property type="entry name" value="DoxX"/>
    <property type="match status" value="1"/>
</dbReference>